<protein>
    <submittedName>
        <fullName evidence="2">Uncharacterized protein</fullName>
    </submittedName>
</protein>
<dbReference type="Proteomes" id="UP000541558">
    <property type="component" value="Unassembled WGS sequence"/>
</dbReference>
<evidence type="ECO:0000256" key="1">
    <source>
        <dbReference type="SAM" id="SignalP"/>
    </source>
</evidence>
<organism evidence="2 3">
    <name type="scientific">Ephemerocybe angulata</name>
    <dbReference type="NCBI Taxonomy" id="980116"/>
    <lineage>
        <taxon>Eukaryota</taxon>
        <taxon>Fungi</taxon>
        <taxon>Dikarya</taxon>
        <taxon>Basidiomycota</taxon>
        <taxon>Agaricomycotina</taxon>
        <taxon>Agaricomycetes</taxon>
        <taxon>Agaricomycetidae</taxon>
        <taxon>Agaricales</taxon>
        <taxon>Agaricineae</taxon>
        <taxon>Psathyrellaceae</taxon>
        <taxon>Ephemerocybe</taxon>
    </lineage>
</organism>
<name>A0A8H5F7B4_9AGAR</name>
<keyword evidence="1" id="KW-0732">Signal</keyword>
<dbReference type="AlphaFoldDB" id="A0A8H5F7B4"/>
<dbReference type="EMBL" id="JAACJK010000163">
    <property type="protein sequence ID" value="KAF5325858.1"/>
    <property type="molecule type" value="Genomic_DNA"/>
</dbReference>
<accession>A0A8H5F7B4</accession>
<dbReference type="OrthoDB" id="10338854at2759"/>
<proteinExistence type="predicted"/>
<gene>
    <name evidence="2" type="ORF">D9611_000547</name>
</gene>
<reference evidence="2 3" key="1">
    <citation type="journal article" date="2020" name="ISME J.">
        <title>Uncovering the hidden diversity of litter-decomposition mechanisms in mushroom-forming fungi.</title>
        <authorList>
            <person name="Floudas D."/>
            <person name="Bentzer J."/>
            <person name="Ahren D."/>
            <person name="Johansson T."/>
            <person name="Persson P."/>
            <person name="Tunlid A."/>
        </authorList>
    </citation>
    <scope>NUCLEOTIDE SEQUENCE [LARGE SCALE GENOMIC DNA]</scope>
    <source>
        <strain evidence="2 3">CBS 175.51</strain>
    </source>
</reference>
<evidence type="ECO:0000313" key="2">
    <source>
        <dbReference type="EMBL" id="KAF5325858.1"/>
    </source>
</evidence>
<evidence type="ECO:0000313" key="3">
    <source>
        <dbReference type="Proteomes" id="UP000541558"/>
    </source>
</evidence>
<feature type="signal peptide" evidence="1">
    <location>
        <begin position="1"/>
        <end position="23"/>
    </location>
</feature>
<keyword evidence="3" id="KW-1185">Reference proteome</keyword>
<sequence length="79" mass="8485">MQFKYTVFAFASLLASTMSAVKAAEGDVFKAPKVFQQIVPTSPFLITKTETVTWTQSPSITESTTVTPIPTTIESPVAA</sequence>
<comment type="caution">
    <text evidence="2">The sequence shown here is derived from an EMBL/GenBank/DDBJ whole genome shotgun (WGS) entry which is preliminary data.</text>
</comment>
<feature type="chain" id="PRO_5034804186" evidence="1">
    <location>
        <begin position="24"/>
        <end position="79"/>
    </location>
</feature>